<dbReference type="OrthoDB" id="6986732at2"/>
<evidence type="ECO:0000313" key="1">
    <source>
        <dbReference type="EMBL" id="RFO96055.1"/>
    </source>
</evidence>
<dbReference type="EMBL" id="QFZK01000010">
    <property type="protein sequence ID" value="RFO96055.1"/>
    <property type="molecule type" value="Genomic_DNA"/>
</dbReference>
<name>A0A3E1R9M4_9BURK</name>
<reference evidence="1 2" key="1">
    <citation type="submission" date="2018-05" db="EMBL/GenBank/DDBJ databases">
        <title>Rhodoferax soyangensis sp.nov., isolated from an oligotrophic freshwater lake.</title>
        <authorList>
            <person name="Park M."/>
        </authorList>
    </citation>
    <scope>NUCLEOTIDE SEQUENCE [LARGE SCALE GENOMIC DNA]</scope>
    <source>
        <strain evidence="1 2">IMCC26218</strain>
    </source>
</reference>
<sequence length="442" mass="49431">MAEKIPYLRNTFKSSFAIVKAWKYFEGEQGCTPVVLDGICLRFDQSPPDLPQPEKADNQPAAKPVTPVAKTVEPAVQKPKPVDPVVSLLAWAIAQPAAPPAQSEKKESAEKVASTKKVEPFDLYELPIGMRAEGFEVGEKFARRWFNGRAYTAFARSQKTGDIVEGRYDADMIDADTVKLAWLFKNERIKEKYDDLLSRVHNNSAIREVRARFVRFLLNNPTFSGTLDTLNFHNGDLQDLHSYFEFQLSPVSTYDTAVNIGASGASVYAMSDVSASLGNFAFYAAVARATVKQDIYNRYMPNGTQYCRKAKVEITHIYAYARDSYSFHDAGSASQYLGHWNKSGVVIMPNAAAASMATKQLLDATSGRWDASIELGNQTYPPFPVDVVGKLLGRDVYYPVRNRDFQDWRTKKGRGGDFLIYSDRKLVKLDAPIFLDMGEICQ</sequence>
<protein>
    <submittedName>
        <fullName evidence="1">Uncharacterized protein</fullName>
    </submittedName>
</protein>
<evidence type="ECO:0000313" key="2">
    <source>
        <dbReference type="Proteomes" id="UP000260665"/>
    </source>
</evidence>
<accession>A0A3E1R9M4</accession>
<dbReference type="InterPro" id="IPR045646">
    <property type="entry name" value="DUF6402"/>
</dbReference>
<gene>
    <name evidence="1" type="ORF">DIC66_15160</name>
</gene>
<dbReference type="RefSeq" id="WP_117178696.1">
    <property type="nucleotide sequence ID" value="NZ_QFZK01000010.1"/>
</dbReference>
<dbReference type="Pfam" id="PF19940">
    <property type="entry name" value="DUF6402"/>
    <property type="match status" value="1"/>
</dbReference>
<organism evidence="1 2">
    <name type="scientific">Rhodoferax lacus</name>
    <dbReference type="NCBI Taxonomy" id="2184758"/>
    <lineage>
        <taxon>Bacteria</taxon>
        <taxon>Pseudomonadati</taxon>
        <taxon>Pseudomonadota</taxon>
        <taxon>Betaproteobacteria</taxon>
        <taxon>Burkholderiales</taxon>
        <taxon>Comamonadaceae</taxon>
        <taxon>Rhodoferax</taxon>
    </lineage>
</organism>
<dbReference type="AlphaFoldDB" id="A0A3E1R9M4"/>
<keyword evidence="2" id="KW-1185">Reference proteome</keyword>
<comment type="caution">
    <text evidence="1">The sequence shown here is derived from an EMBL/GenBank/DDBJ whole genome shotgun (WGS) entry which is preliminary data.</text>
</comment>
<dbReference type="Proteomes" id="UP000260665">
    <property type="component" value="Unassembled WGS sequence"/>
</dbReference>
<proteinExistence type="predicted"/>